<protein>
    <recommendedName>
        <fullName evidence="3">D-alanyl carrier protein</fullName>
        <shortName evidence="3">DCP</shortName>
    </recommendedName>
    <alternativeName>
        <fullName evidence="3">D-alanine--poly(phosphoribitol) ligase subunit 2</fullName>
    </alternativeName>
</protein>
<accession>A0ABS6BUW3</accession>
<evidence type="ECO:0000256" key="1">
    <source>
        <dbReference type="ARBA" id="ARBA00022450"/>
    </source>
</evidence>
<dbReference type="Pfam" id="PF00550">
    <property type="entry name" value="PP-binding"/>
    <property type="match status" value="1"/>
</dbReference>
<dbReference type="InterPro" id="IPR009081">
    <property type="entry name" value="PP-bd_ACP"/>
</dbReference>
<dbReference type="PROSITE" id="PS50075">
    <property type="entry name" value="CARRIER"/>
    <property type="match status" value="1"/>
</dbReference>
<comment type="function">
    <text evidence="3">Carrier protein involved in the D-alanylation of lipoteichoic acid (LTA). The loading of thioester-linked D-alanine onto DltC is catalyzed by D-alanine--D-alanyl carrier protein ligase DltA. The DltC-carried D-alanyl group is further transferred to cell membrane phosphatidylglycerol (PG) by forming an ester bond, probably catalyzed by DltD. D-alanylation of LTA plays an important role in modulating the properties of the cell wall in Gram-positive bacteria, influencing the net charge of the cell wall.</text>
</comment>
<dbReference type="InterPro" id="IPR003230">
    <property type="entry name" value="DltC"/>
</dbReference>
<dbReference type="NCBIfam" id="NF003464">
    <property type="entry name" value="PRK05087.1"/>
    <property type="match status" value="1"/>
</dbReference>
<evidence type="ECO:0000313" key="6">
    <source>
        <dbReference type="Proteomes" id="UP000776252"/>
    </source>
</evidence>
<dbReference type="RefSeq" id="WP_216150104.1">
    <property type="nucleotide sequence ID" value="NZ_JAHLDV010000033.1"/>
</dbReference>
<dbReference type="Proteomes" id="UP000776252">
    <property type="component" value="Unassembled WGS sequence"/>
</dbReference>
<reference evidence="5 6" key="1">
    <citation type="submission" date="2021-06" db="EMBL/GenBank/DDBJ databases">
        <title>Clostridia strains as spoilage organisms.</title>
        <authorList>
            <person name="Wambui J."/>
            <person name="Stephan R."/>
            <person name="Stevens M.J.A."/>
        </authorList>
    </citation>
    <scope>NUCLEOTIDE SEQUENCE [LARGE SCALE GENOMIC DNA]</scope>
    <source>
        <strain evidence="5 6">DSM 14204</strain>
    </source>
</reference>
<dbReference type="EMBL" id="JAHLDV010000033">
    <property type="protein sequence ID" value="MBU3160706.1"/>
    <property type="molecule type" value="Genomic_DNA"/>
</dbReference>
<keyword evidence="5" id="KW-0436">Ligase</keyword>
<comment type="subcellular location">
    <subcellularLocation>
        <location evidence="3">Cytoplasm</location>
    </subcellularLocation>
</comment>
<evidence type="ECO:0000256" key="2">
    <source>
        <dbReference type="ARBA" id="ARBA00022553"/>
    </source>
</evidence>
<keyword evidence="3" id="KW-0961">Cell wall biogenesis/degradation</keyword>
<keyword evidence="1 3" id="KW-0596">Phosphopantetheine</keyword>
<comment type="PTM">
    <text evidence="3">4'-phosphopantetheine is transferred from CoA to a specific serine of apo-DCP.</text>
</comment>
<gene>
    <name evidence="3 5" type="primary">dltC</name>
    <name evidence="5" type="ORF">KPL37_13220</name>
</gene>
<keyword evidence="2 3" id="KW-0597">Phosphoprotein</keyword>
<keyword evidence="3" id="KW-0963">Cytoplasm</keyword>
<evidence type="ECO:0000256" key="3">
    <source>
        <dbReference type="HAMAP-Rule" id="MF_00565"/>
    </source>
</evidence>
<dbReference type="GO" id="GO:0016874">
    <property type="term" value="F:ligase activity"/>
    <property type="evidence" value="ECO:0007669"/>
    <property type="project" value="UniProtKB-KW"/>
</dbReference>
<name>A0ABS6BUW3_9CLOT</name>
<feature type="domain" description="Carrier" evidence="4">
    <location>
        <begin position="1"/>
        <end position="75"/>
    </location>
</feature>
<evidence type="ECO:0000313" key="5">
    <source>
        <dbReference type="EMBL" id="MBU3160706.1"/>
    </source>
</evidence>
<dbReference type="HAMAP" id="MF_00565">
    <property type="entry name" value="DltC"/>
    <property type="match status" value="1"/>
</dbReference>
<proteinExistence type="inferred from homology"/>
<feature type="modified residue" description="O-(pantetheine 4'-phosphoryl)serine" evidence="3">
    <location>
        <position position="33"/>
    </location>
</feature>
<evidence type="ECO:0000259" key="4">
    <source>
        <dbReference type="PROSITE" id="PS50075"/>
    </source>
</evidence>
<comment type="pathway">
    <text evidence="3">Cell wall biogenesis; lipoteichoic acid biosynthesis.</text>
</comment>
<organism evidence="5 6">
    <name type="scientific">Clostridium frigoris</name>
    <dbReference type="NCBI Taxonomy" id="205327"/>
    <lineage>
        <taxon>Bacteria</taxon>
        <taxon>Bacillati</taxon>
        <taxon>Bacillota</taxon>
        <taxon>Clostridia</taxon>
        <taxon>Eubacteriales</taxon>
        <taxon>Clostridiaceae</taxon>
        <taxon>Clostridium</taxon>
    </lineage>
</organism>
<comment type="similarity">
    <text evidence="3">Belongs to the DltC family.</text>
</comment>
<sequence>MQDSIYNILEEITGEDLREESNENLFDTGRLDSLGIIELIVAIEDTFNIKLDPAIVGRKDIETPNKLIEYLQNMQDHKNLYNSKIE</sequence>
<keyword evidence="6" id="KW-1185">Reference proteome</keyword>
<comment type="caution">
    <text evidence="5">The sequence shown here is derived from an EMBL/GenBank/DDBJ whole genome shotgun (WGS) entry which is preliminary data.</text>
</comment>